<keyword evidence="2" id="KW-1185">Reference proteome</keyword>
<dbReference type="Proteomes" id="UP000570166">
    <property type="component" value="Unassembled WGS sequence"/>
</dbReference>
<sequence length="282" mass="29224">MILFATALLAADALPFAPPIDKPLVYRQTEDRIAPDGSAAHFTLTEEVRFTRDGTGYILTVRALSAEAQAPDAAAASFRAGMKPFIGIPVATRLSAAGEPGEVIDADATWQRVVQSIEQAAATASPPRNGIGPMLAGFRAMPAPAREAMLKGPAIALLGLSLPPLPEGGSGPLAETMDTPLGIPIACSGTVRRDTDRDGAIRYSADLSSDPDAARRIAAQTRTTGAPADAIAVQSLHEHRETSLSASSGLLLSSVSKFARIDPAAPGGERPVSQRGLMLVSQ</sequence>
<dbReference type="EMBL" id="JACEIB010000027">
    <property type="protein sequence ID" value="MBA2936595.1"/>
    <property type="molecule type" value="Genomic_DNA"/>
</dbReference>
<accession>A0A838LCX5</accession>
<proteinExistence type="predicted"/>
<name>A0A838LCX5_9SPHN</name>
<organism evidence="1 2">
    <name type="scientific">Sphingomonas chungangi</name>
    <dbReference type="NCBI Taxonomy" id="2683589"/>
    <lineage>
        <taxon>Bacteria</taxon>
        <taxon>Pseudomonadati</taxon>
        <taxon>Pseudomonadota</taxon>
        <taxon>Alphaproteobacteria</taxon>
        <taxon>Sphingomonadales</taxon>
        <taxon>Sphingomonadaceae</taxon>
        <taxon>Sphingomonas</taxon>
    </lineage>
</organism>
<reference evidence="1 2" key="1">
    <citation type="submission" date="2020-07" db="EMBL/GenBank/DDBJ databases">
        <authorList>
            <person name="Sun Q."/>
        </authorList>
    </citation>
    <scope>NUCLEOTIDE SEQUENCE [LARGE SCALE GENOMIC DNA]</scope>
    <source>
        <strain evidence="1 2">CGMCC 1.13654</strain>
    </source>
</reference>
<evidence type="ECO:0000313" key="2">
    <source>
        <dbReference type="Proteomes" id="UP000570166"/>
    </source>
</evidence>
<dbReference type="RefSeq" id="WP_160364428.1">
    <property type="nucleotide sequence ID" value="NZ_JACEIB010000027.1"/>
</dbReference>
<gene>
    <name evidence="1" type="ORF">HZF05_21150</name>
</gene>
<evidence type="ECO:0000313" key="1">
    <source>
        <dbReference type="EMBL" id="MBA2936595.1"/>
    </source>
</evidence>
<protein>
    <submittedName>
        <fullName evidence="1">Uncharacterized protein</fullName>
    </submittedName>
</protein>
<comment type="caution">
    <text evidence="1">The sequence shown here is derived from an EMBL/GenBank/DDBJ whole genome shotgun (WGS) entry which is preliminary data.</text>
</comment>
<dbReference type="AlphaFoldDB" id="A0A838LCX5"/>